<dbReference type="GO" id="GO:0030089">
    <property type="term" value="C:phycobilisome"/>
    <property type="evidence" value="ECO:0007669"/>
    <property type="project" value="UniProtKB-KW"/>
</dbReference>
<dbReference type="AlphaFoldDB" id="A0A8J7IT47"/>
<gene>
    <name evidence="3" type="ORF">IQ249_06955</name>
</gene>
<protein>
    <submittedName>
        <fullName evidence="3">HEAT repeat domain-containing protein</fullName>
    </submittedName>
</protein>
<keyword evidence="2" id="KW-0605">Phycobilisome</keyword>
<proteinExistence type="predicted"/>
<sequence length="299" mass="32011">MNHGLNTEGDLNVSQAKVDKLVRRVNEQQASNTFDSTDRATLKQLVESFADSRGMVRLRIAETLGEIGKPAVPELVEGLTHHSNPVVRRACAKTLTLIADPSSIPSLIDALLKDEDTVVKGSSVGALARIGEASVPVLIEILASSQHPESMKGHAAWALAFIGAEAKEAIYQEISSDFATVRAAVVGAISNIAEGDPEERAFKILVNSLEDPAVNVRSEAAAALGKLNYQPAIPKLLESLHHENGETRKSAALALMKMGDRATIEPLQNAMTEESEESVKKAIALAISQIERRLEAEDG</sequence>
<dbReference type="Proteomes" id="UP000654482">
    <property type="component" value="Unassembled WGS sequence"/>
</dbReference>
<dbReference type="InterPro" id="IPR011989">
    <property type="entry name" value="ARM-like"/>
</dbReference>
<dbReference type="Gene3D" id="1.25.10.10">
    <property type="entry name" value="Leucine-rich Repeat Variant"/>
    <property type="match status" value="2"/>
</dbReference>
<dbReference type="InterPro" id="IPR004155">
    <property type="entry name" value="PBS_lyase_HEAT"/>
</dbReference>
<dbReference type="SMART" id="SM00567">
    <property type="entry name" value="EZ_HEAT"/>
    <property type="match status" value="6"/>
</dbReference>
<dbReference type="EMBL" id="JADEWZ010000008">
    <property type="protein sequence ID" value="MBE9115633.1"/>
    <property type="molecule type" value="Genomic_DNA"/>
</dbReference>
<dbReference type="SUPFAM" id="SSF48371">
    <property type="entry name" value="ARM repeat"/>
    <property type="match status" value="1"/>
</dbReference>
<accession>A0A8J7IT47</accession>
<keyword evidence="4" id="KW-1185">Reference proteome</keyword>
<dbReference type="PANTHER" id="PTHR12697">
    <property type="entry name" value="PBS LYASE HEAT-LIKE PROTEIN"/>
    <property type="match status" value="1"/>
</dbReference>
<reference evidence="3" key="1">
    <citation type="submission" date="2020-10" db="EMBL/GenBank/DDBJ databases">
        <authorList>
            <person name="Castelo-Branco R."/>
            <person name="Eusebio N."/>
            <person name="Adriana R."/>
            <person name="Vieira A."/>
            <person name="Brugerolle De Fraissinette N."/>
            <person name="Rezende De Castro R."/>
            <person name="Schneider M.P."/>
            <person name="Vasconcelos V."/>
            <person name="Leao P.N."/>
        </authorList>
    </citation>
    <scope>NUCLEOTIDE SEQUENCE</scope>
    <source>
        <strain evidence="3">LEGE 07157</strain>
    </source>
</reference>
<evidence type="ECO:0000256" key="1">
    <source>
        <dbReference type="ARBA" id="ARBA00022549"/>
    </source>
</evidence>
<keyword evidence="1" id="KW-0042">Antenna complex</keyword>
<name>A0A8J7IT47_9CYAN</name>
<organism evidence="3 4">
    <name type="scientific">Lusitaniella coriacea LEGE 07157</name>
    <dbReference type="NCBI Taxonomy" id="945747"/>
    <lineage>
        <taxon>Bacteria</taxon>
        <taxon>Bacillati</taxon>
        <taxon>Cyanobacteriota</taxon>
        <taxon>Cyanophyceae</taxon>
        <taxon>Spirulinales</taxon>
        <taxon>Lusitaniellaceae</taxon>
        <taxon>Lusitaniella</taxon>
    </lineage>
</organism>
<evidence type="ECO:0000256" key="2">
    <source>
        <dbReference type="ARBA" id="ARBA00022738"/>
    </source>
</evidence>
<dbReference type="GO" id="GO:0016491">
    <property type="term" value="F:oxidoreductase activity"/>
    <property type="evidence" value="ECO:0007669"/>
    <property type="project" value="TreeGrafter"/>
</dbReference>
<dbReference type="InterPro" id="IPR016024">
    <property type="entry name" value="ARM-type_fold"/>
</dbReference>
<evidence type="ECO:0000313" key="3">
    <source>
        <dbReference type="EMBL" id="MBE9115633.1"/>
    </source>
</evidence>
<evidence type="ECO:0000313" key="4">
    <source>
        <dbReference type="Proteomes" id="UP000654482"/>
    </source>
</evidence>
<dbReference type="RefSeq" id="WP_194028724.1">
    <property type="nucleotide sequence ID" value="NZ_JADEWZ010000008.1"/>
</dbReference>
<dbReference type="Pfam" id="PF13646">
    <property type="entry name" value="HEAT_2"/>
    <property type="match status" value="2"/>
</dbReference>
<comment type="caution">
    <text evidence="3">The sequence shown here is derived from an EMBL/GenBank/DDBJ whole genome shotgun (WGS) entry which is preliminary data.</text>
</comment>
<dbReference type="PANTHER" id="PTHR12697:SF38">
    <property type="entry name" value="PBS LYASE HEAT DOMAIN PROTEIN REPEAT-CONTAINING PROTEIN"/>
    <property type="match status" value="1"/>
</dbReference>